<evidence type="ECO:0000313" key="2">
    <source>
        <dbReference type="Proteomes" id="UP001411173"/>
    </source>
</evidence>
<proteinExistence type="predicted"/>
<evidence type="ECO:0000313" key="1">
    <source>
        <dbReference type="EMBL" id="MEN0579822.1"/>
    </source>
</evidence>
<dbReference type="EMBL" id="JBCIVJ010000009">
    <property type="protein sequence ID" value="MEN0579822.1"/>
    <property type="molecule type" value="Genomic_DNA"/>
</dbReference>
<reference evidence="1 2" key="1">
    <citation type="submission" date="2024-02" db="EMBL/GenBank/DDBJ databases">
        <title>Whole genome of MDR Enterobacteriaceae from southern Thailand.</title>
        <authorList>
            <person name="Surachat K."/>
        </authorList>
    </citation>
    <scope>NUCLEOTIDE SEQUENCE [LARGE SCALE GENOMIC DNA]</scope>
    <source>
        <strain evidence="1 2">PSU_29</strain>
    </source>
</reference>
<dbReference type="Proteomes" id="UP001411173">
    <property type="component" value="Unassembled WGS sequence"/>
</dbReference>
<comment type="caution">
    <text evidence="1">The sequence shown here is derived from an EMBL/GenBank/DDBJ whole genome shotgun (WGS) entry which is preliminary data.</text>
</comment>
<gene>
    <name evidence="1" type="ORF">AAIG39_12500</name>
</gene>
<name>A0ABU9V5W2_9ENTR</name>
<accession>A0ABU9V5W2</accession>
<keyword evidence="2" id="KW-1185">Reference proteome</keyword>
<sequence length="49" mass="5385">MKRKTGAAALALNKENQSRMGGTEGMTMSLTLLHYQPPLFCRFTQRGAA</sequence>
<dbReference type="RefSeq" id="WP_343193978.1">
    <property type="nucleotide sequence ID" value="NZ_JBCIVJ010000009.1"/>
</dbReference>
<organism evidence="1 2">
    <name type="scientific">Phytobacter palmae</name>
    <dbReference type="NCBI Taxonomy" id="1855371"/>
    <lineage>
        <taxon>Bacteria</taxon>
        <taxon>Pseudomonadati</taxon>
        <taxon>Pseudomonadota</taxon>
        <taxon>Gammaproteobacteria</taxon>
        <taxon>Enterobacterales</taxon>
        <taxon>Enterobacteriaceae</taxon>
        <taxon>Phytobacter</taxon>
    </lineage>
</organism>
<protein>
    <submittedName>
        <fullName evidence="1">Uncharacterized protein</fullName>
    </submittedName>
</protein>